<gene>
    <name evidence="2" type="ORF">GGR42_000289</name>
</gene>
<evidence type="ECO:0008006" key="4">
    <source>
        <dbReference type="Google" id="ProtNLM"/>
    </source>
</evidence>
<protein>
    <recommendedName>
        <fullName evidence="4">HEAT repeat domain-containing protein</fullName>
    </recommendedName>
</protein>
<proteinExistence type="predicted"/>
<keyword evidence="1" id="KW-1133">Transmembrane helix</keyword>
<keyword evidence="1" id="KW-0472">Membrane</keyword>
<dbReference type="Proteomes" id="UP000590442">
    <property type="component" value="Unassembled WGS sequence"/>
</dbReference>
<organism evidence="2 3">
    <name type="scientific">Saonia flava</name>
    <dbReference type="NCBI Taxonomy" id="523696"/>
    <lineage>
        <taxon>Bacteria</taxon>
        <taxon>Pseudomonadati</taxon>
        <taxon>Bacteroidota</taxon>
        <taxon>Flavobacteriia</taxon>
        <taxon>Flavobacteriales</taxon>
        <taxon>Flavobacteriaceae</taxon>
        <taxon>Saonia</taxon>
    </lineage>
</organism>
<keyword evidence="3" id="KW-1185">Reference proteome</keyword>
<name>A0A846QRK4_9FLAO</name>
<dbReference type="SUPFAM" id="SSF48371">
    <property type="entry name" value="ARM repeat"/>
    <property type="match status" value="1"/>
</dbReference>
<feature type="transmembrane region" description="Helical" evidence="1">
    <location>
        <begin position="6"/>
        <end position="22"/>
    </location>
</feature>
<reference evidence="2 3" key="1">
    <citation type="submission" date="2020-03" db="EMBL/GenBank/DDBJ databases">
        <title>Genomic Encyclopedia of Type Strains, Phase IV (KMG-IV): sequencing the most valuable type-strain genomes for metagenomic binning, comparative biology and taxonomic classification.</title>
        <authorList>
            <person name="Goeker M."/>
        </authorList>
    </citation>
    <scope>NUCLEOTIDE SEQUENCE [LARGE SCALE GENOMIC DNA]</scope>
    <source>
        <strain evidence="2 3">DSM 29762</strain>
    </source>
</reference>
<accession>A0A846QRK4</accession>
<evidence type="ECO:0000313" key="3">
    <source>
        <dbReference type="Proteomes" id="UP000590442"/>
    </source>
</evidence>
<dbReference type="EMBL" id="JAATJJ010000001">
    <property type="protein sequence ID" value="NJB69827.1"/>
    <property type="molecule type" value="Genomic_DNA"/>
</dbReference>
<evidence type="ECO:0000256" key="1">
    <source>
        <dbReference type="SAM" id="Phobius"/>
    </source>
</evidence>
<dbReference type="AlphaFoldDB" id="A0A846QRK4"/>
<dbReference type="InterPro" id="IPR016024">
    <property type="entry name" value="ARM-type_fold"/>
</dbReference>
<comment type="caution">
    <text evidence="2">The sequence shown here is derived from an EMBL/GenBank/DDBJ whole genome shotgun (WGS) entry which is preliminary data.</text>
</comment>
<dbReference type="RefSeq" id="WP_167960127.1">
    <property type="nucleotide sequence ID" value="NZ_JAATJJ010000001.1"/>
</dbReference>
<sequence length="755" mass="87851">MWDLTWLFLGLGTIYFASIFYFRNKIASKEKQVTKKKRELSPIISEFLFYEENATKEEKSNYIKLKIEIRELLKNDFNRQVLSEVLLDLQKDVSGNTEKRVFELYQDLGLHLDAYKKLRSWKWQVVSKGILELTQMEVFDSYSFIKKFINDKRSVIRKQAEIATVTLKNDGLSYFLDTTKYKISEWQQLKLLEVVRNHKDFDPPKFSAWLTSSNRHVVLFSLRLIKYYNQNQSYSSIIELVRHRNHQIKEEAISCIKKFQIIEAKDTLKSVFWKCNVHVKILILDTIASLGNKEDIGFLKLAVNRETNFVTKNKALSAINAIVPETIMPTEGIAQVDMDSIQTLKEAEDNFTAFDKALEMEDIDPNPIDSDTITLEDEIETNKIEKNLDNQDSTQELEGEAIATENTLEENLEAMEIESTLDIEISEEFEEQAEDVQEIEEVEQIEEEVEVDLGIEEKLNDTYLPPEVVITEEEEKELLENELGINFLPFVINEEEIEAEEFMATSTTNIFNNNFFEQDSYNKILLLDTLEDLGGKKEIPFLKEIIEKDTSETIRERALEILNEFSETEYHINKKDAILYVNNAPINGDSVFKQLFNTSDRATKLVLLDEIMGIGDKKELAFLNSLENQNDPTISEKVKLVKRELEKRTHYQKTASSDSNEENEILESDVIFPLNDQSFQLQQSITYNSSKSSKESTQRKNNKGQIPLEFCFLLDELEIELPKPMGIFNIDFELTEEFYKNQAKNVSYNKNKKKE</sequence>
<keyword evidence="1" id="KW-0812">Transmembrane</keyword>
<evidence type="ECO:0000313" key="2">
    <source>
        <dbReference type="EMBL" id="NJB69827.1"/>
    </source>
</evidence>